<dbReference type="AlphaFoldDB" id="A0AAN8WAQ0"/>
<proteinExistence type="predicted"/>
<accession>A0AAN8WAQ0</accession>
<reference evidence="2 3" key="1">
    <citation type="submission" date="2023-11" db="EMBL/GenBank/DDBJ databases">
        <title>Halocaridina rubra genome assembly.</title>
        <authorList>
            <person name="Smith C."/>
        </authorList>
    </citation>
    <scope>NUCLEOTIDE SEQUENCE [LARGE SCALE GENOMIC DNA]</scope>
    <source>
        <strain evidence="2">EP-1</strain>
        <tissue evidence="2">Whole</tissue>
    </source>
</reference>
<name>A0AAN8WAQ0_HALRR</name>
<feature type="chain" id="PRO_5043056161" evidence="1">
    <location>
        <begin position="26"/>
        <end position="227"/>
    </location>
</feature>
<gene>
    <name evidence="2" type="ORF">SK128_009201</name>
</gene>
<evidence type="ECO:0000313" key="2">
    <source>
        <dbReference type="EMBL" id="KAK7021369.1"/>
    </source>
</evidence>
<dbReference type="EMBL" id="JAXCGZ010022899">
    <property type="protein sequence ID" value="KAK7021369.1"/>
    <property type="molecule type" value="Genomic_DNA"/>
</dbReference>
<keyword evidence="1" id="KW-0732">Signal</keyword>
<dbReference type="Proteomes" id="UP001381693">
    <property type="component" value="Unassembled WGS sequence"/>
</dbReference>
<comment type="caution">
    <text evidence="2">The sequence shown here is derived from an EMBL/GenBank/DDBJ whole genome shotgun (WGS) entry which is preliminary data.</text>
</comment>
<keyword evidence="3" id="KW-1185">Reference proteome</keyword>
<protein>
    <submittedName>
        <fullName evidence="2">Uncharacterized protein</fullName>
    </submittedName>
</protein>
<feature type="signal peptide" evidence="1">
    <location>
        <begin position="1"/>
        <end position="25"/>
    </location>
</feature>
<organism evidence="2 3">
    <name type="scientific">Halocaridina rubra</name>
    <name type="common">Hawaiian red shrimp</name>
    <dbReference type="NCBI Taxonomy" id="373956"/>
    <lineage>
        <taxon>Eukaryota</taxon>
        <taxon>Metazoa</taxon>
        <taxon>Ecdysozoa</taxon>
        <taxon>Arthropoda</taxon>
        <taxon>Crustacea</taxon>
        <taxon>Multicrustacea</taxon>
        <taxon>Malacostraca</taxon>
        <taxon>Eumalacostraca</taxon>
        <taxon>Eucarida</taxon>
        <taxon>Decapoda</taxon>
        <taxon>Pleocyemata</taxon>
        <taxon>Caridea</taxon>
        <taxon>Atyoidea</taxon>
        <taxon>Atyidae</taxon>
        <taxon>Halocaridina</taxon>
    </lineage>
</organism>
<evidence type="ECO:0000313" key="3">
    <source>
        <dbReference type="Proteomes" id="UP001381693"/>
    </source>
</evidence>
<evidence type="ECO:0000256" key="1">
    <source>
        <dbReference type="SAM" id="SignalP"/>
    </source>
</evidence>
<sequence>MEMTVRTRILFSLLVLDVLVVCVQSKAINDENTKDEESRILNFDFPDKDIKTLGQYIARISIIFALIVLQRELGLAFLDVLKIDQEGEGSTKPVSETPSRKSDDELYQSSYSCLTCRDFYVEDQRSLRKEESIIWHWFKRDRYQNHRYLLCSTTIISGEDICFPRQIKACENLSGNLQPEPYNGVFFDLTRLKACKLILTTTCALRRSVRFLEAECYKRVDECMYKE</sequence>